<evidence type="ECO:0000313" key="2">
    <source>
        <dbReference type="EMBL" id="TNN27406.1"/>
    </source>
</evidence>
<evidence type="ECO:0000256" key="1">
    <source>
        <dbReference type="SAM" id="MobiDB-lite"/>
    </source>
</evidence>
<dbReference type="Proteomes" id="UP000314294">
    <property type="component" value="Unassembled WGS sequence"/>
</dbReference>
<comment type="caution">
    <text evidence="2">The sequence shown here is derived from an EMBL/GenBank/DDBJ whole genome shotgun (WGS) entry which is preliminary data.</text>
</comment>
<name>A0A4Z2EEV0_9TELE</name>
<evidence type="ECO:0000313" key="3">
    <source>
        <dbReference type="Proteomes" id="UP000314294"/>
    </source>
</evidence>
<dbReference type="AlphaFoldDB" id="A0A4Z2EEV0"/>
<keyword evidence="3" id="KW-1185">Reference proteome</keyword>
<organism evidence="2 3">
    <name type="scientific">Liparis tanakae</name>
    <name type="common">Tanaka's snailfish</name>
    <dbReference type="NCBI Taxonomy" id="230148"/>
    <lineage>
        <taxon>Eukaryota</taxon>
        <taxon>Metazoa</taxon>
        <taxon>Chordata</taxon>
        <taxon>Craniata</taxon>
        <taxon>Vertebrata</taxon>
        <taxon>Euteleostomi</taxon>
        <taxon>Actinopterygii</taxon>
        <taxon>Neopterygii</taxon>
        <taxon>Teleostei</taxon>
        <taxon>Neoteleostei</taxon>
        <taxon>Acanthomorphata</taxon>
        <taxon>Eupercaria</taxon>
        <taxon>Perciformes</taxon>
        <taxon>Cottioidei</taxon>
        <taxon>Cottales</taxon>
        <taxon>Liparidae</taxon>
        <taxon>Liparis</taxon>
    </lineage>
</organism>
<feature type="region of interest" description="Disordered" evidence="1">
    <location>
        <begin position="1"/>
        <end position="26"/>
    </location>
</feature>
<proteinExistence type="predicted"/>
<reference evidence="2 3" key="1">
    <citation type="submission" date="2019-03" db="EMBL/GenBank/DDBJ databases">
        <title>First draft genome of Liparis tanakae, snailfish: a comprehensive survey of snailfish specific genes.</title>
        <authorList>
            <person name="Kim W."/>
            <person name="Song I."/>
            <person name="Jeong J.-H."/>
            <person name="Kim D."/>
            <person name="Kim S."/>
            <person name="Ryu S."/>
            <person name="Song J.Y."/>
            <person name="Lee S.K."/>
        </authorList>
    </citation>
    <scope>NUCLEOTIDE SEQUENCE [LARGE SCALE GENOMIC DNA]</scope>
    <source>
        <tissue evidence="2">Muscle</tissue>
    </source>
</reference>
<protein>
    <submittedName>
        <fullName evidence="2">Uncharacterized protein</fullName>
    </submittedName>
</protein>
<gene>
    <name evidence="2" type="ORF">EYF80_062450</name>
</gene>
<sequence>MERAVQQARSQRRSHHPQRETNTDCSRTGLYSLVSGKCNVAPTSWRGLCG</sequence>
<accession>A0A4Z2EEV0</accession>
<dbReference type="EMBL" id="SRLO01008337">
    <property type="protein sequence ID" value="TNN27406.1"/>
    <property type="molecule type" value="Genomic_DNA"/>
</dbReference>